<dbReference type="Proteomes" id="UP000025227">
    <property type="component" value="Unplaced"/>
</dbReference>
<comment type="subcellular location">
    <subcellularLocation>
        <location evidence="1">Membrane</location>
        <topology evidence="1">Multi-pass membrane protein</topology>
    </subcellularLocation>
</comment>
<dbReference type="InterPro" id="IPR020846">
    <property type="entry name" value="MFS_dom"/>
</dbReference>
<feature type="transmembrane region" description="Helical" evidence="6">
    <location>
        <begin position="45"/>
        <end position="64"/>
    </location>
</feature>
<feature type="region of interest" description="Disordered" evidence="5">
    <location>
        <begin position="1"/>
        <end position="27"/>
    </location>
</feature>
<feature type="compositionally biased region" description="Polar residues" evidence="5">
    <location>
        <begin position="1"/>
        <end position="21"/>
    </location>
</feature>
<dbReference type="CDD" id="cd17317">
    <property type="entry name" value="MFS_SLC22"/>
    <property type="match status" value="1"/>
</dbReference>
<keyword evidence="8" id="KW-1185">Reference proteome</keyword>
<evidence type="ECO:0000313" key="9">
    <source>
        <dbReference type="WBParaSite" id="HCON_00061295-00001"/>
    </source>
</evidence>
<evidence type="ECO:0000256" key="6">
    <source>
        <dbReference type="SAM" id="Phobius"/>
    </source>
</evidence>
<dbReference type="WBParaSite" id="HCON_00061295-00001">
    <property type="protein sequence ID" value="HCON_00061295-00001"/>
    <property type="gene ID" value="HCON_00061295"/>
</dbReference>
<dbReference type="InterPro" id="IPR005828">
    <property type="entry name" value="MFS_sugar_transport-like"/>
</dbReference>
<sequence>MATTSEEQQIVGSEPSDSLSDAQRKASIQKPEDVLDRLGARHRRLLLAIVSCSFVWGFGALSIMSSAFTSIDCGNCTGHMITVTSEFELRDDRMYLAEWSTSFFMIGNMLGGCSLSYAADRFGRRPLLLLCIAFQAVFSLLASLCPSVHLFSICRLLQGACYTGASLVAWVAAYEHTHTDLRSLTTFLFGATWVAGYSVVALLAYISSTWREMMTWGAVSTFIFTIWCWRYVPETLHFLVSRRKTEKIQKWLSVQHYSSPHHGDVTTLLEHPADEPLTEKSSFFREIWLHKIFIVYCFIQLYLWTCDNFVYFGLSLYSTKLAGDPYTNYLLMGLVELPAYIAGPIALEKYGRKFVVSGTHLLAAICFIIPLFAGDDSRLSLGCWLIGKFAISCAFMSLFVYASEIFPTSIRNVSVGLCSVLSRLGAIAAPYIRLLGSIWPSSPMYLLASMSLLASLLTCLLPETHRKPLPANIRQTALESESKDLPT</sequence>
<accession>A0A7I5E841</accession>
<feature type="transmembrane region" description="Helical" evidence="6">
    <location>
        <begin position="293"/>
        <end position="314"/>
    </location>
</feature>
<evidence type="ECO:0000256" key="1">
    <source>
        <dbReference type="ARBA" id="ARBA00004141"/>
    </source>
</evidence>
<name>A0A7I5E841_HAECO</name>
<proteinExistence type="predicted"/>
<reference evidence="9" key="1">
    <citation type="submission" date="2020-12" db="UniProtKB">
        <authorList>
            <consortium name="WormBaseParasite"/>
        </authorList>
    </citation>
    <scope>IDENTIFICATION</scope>
    <source>
        <strain evidence="9">MHco3</strain>
    </source>
</reference>
<evidence type="ECO:0000256" key="5">
    <source>
        <dbReference type="SAM" id="MobiDB-lite"/>
    </source>
</evidence>
<keyword evidence="3 6" id="KW-1133">Transmembrane helix</keyword>
<feature type="transmembrane region" description="Helical" evidence="6">
    <location>
        <begin position="99"/>
        <end position="119"/>
    </location>
</feature>
<feature type="domain" description="Major facilitator superfamily (MFS) profile" evidence="7">
    <location>
        <begin position="45"/>
        <end position="466"/>
    </location>
</feature>
<organism evidence="8 9">
    <name type="scientific">Haemonchus contortus</name>
    <name type="common">Barber pole worm</name>
    <dbReference type="NCBI Taxonomy" id="6289"/>
    <lineage>
        <taxon>Eukaryota</taxon>
        <taxon>Metazoa</taxon>
        <taxon>Ecdysozoa</taxon>
        <taxon>Nematoda</taxon>
        <taxon>Chromadorea</taxon>
        <taxon>Rhabditida</taxon>
        <taxon>Rhabditina</taxon>
        <taxon>Rhabditomorpha</taxon>
        <taxon>Strongyloidea</taxon>
        <taxon>Trichostrongylidae</taxon>
        <taxon>Haemonchus</taxon>
    </lineage>
</organism>
<evidence type="ECO:0000256" key="2">
    <source>
        <dbReference type="ARBA" id="ARBA00022692"/>
    </source>
</evidence>
<dbReference type="Gene3D" id="1.20.1250.20">
    <property type="entry name" value="MFS general substrate transporter like domains"/>
    <property type="match status" value="1"/>
</dbReference>
<feature type="transmembrane region" description="Helical" evidence="6">
    <location>
        <begin position="126"/>
        <end position="144"/>
    </location>
</feature>
<dbReference type="GO" id="GO:0016020">
    <property type="term" value="C:membrane"/>
    <property type="evidence" value="ECO:0007669"/>
    <property type="project" value="UniProtKB-SubCell"/>
</dbReference>
<feature type="transmembrane region" description="Helical" evidence="6">
    <location>
        <begin position="213"/>
        <end position="232"/>
    </location>
</feature>
<keyword evidence="2 6" id="KW-0812">Transmembrane</keyword>
<feature type="transmembrane region" description="Helical" evidence="6">
    <location>
        <begin position="379"/>
        <end position="401"/>
    </location>
</feature>
<feature type="transmembrane region" description="Helical" evidence="6">
    <location>
        <begin position="444"/>
        <end position="461"/>
    </location>
</feature>
<dbReference type="InterPro" id="IPR036259">
    <property type="entry name" value="MFS_trans_sf"/>
</dbReference>
<evidence type="ECO:0000259" key="7">
    <source>
        <dbReference type="PROSITE" id="PS50850"/>
    </source>
</evidence>
<feature type="transmembrane region" description="Helical" evidence="6">
    <location>
        <begin position="186"/>
        <end position="207"/>
    </location>
</feature>
<keyword evidence="4 6" id="KW-0472">Membrane</keyword>
<dbReference type="Pfam" id="PF00083">
    <property type="entry name" value="Sugar_tr"/>
    <property type="match status" value="1"/>
</dbReference>
<feature type="transmembrane region" description="Helical" evidence="6">
    <location>
        <begin position="326"/>
        <end position="347"/>
    </location>
</feature>
<protein>
    <submittedName>
        <fullName evidence="9">MFS domain-containing protein</fullName>
    </submittedName>
</protein>
<dbReference type="AlphaFoldDB" id="A0A7I5E841"/>
<feature type="transmembrane region" description="Helical" evidence="6">
    <location>
        <begin position="413"/>
        <end position="432"/>
    </location>
</feature>
<feature type="transmembrane region" description="Helical" evidence="6">
    <location>
        <begin position="354"/>
        <end position="373"/>
    </location>
</feature>
<evidence type="ECO:0000313" key="8">
    <source>
        <dbReference type="Proteomes" id="UP000025227"/>
    </source>
</evidence>
<evidence type="ECO:0000256" key="3">
    <source>
        <dbReference type="ARBA" id="ARBA00022989"/>
    </source>
</evidence>
<dbReference type="PANTHER" id="PTHR24064">
    <property type="entry name" value="SOLUTE CARRIER FAMILY 22 MEMBER"/>
    <property type="match status" value="1"/>
</dbReference>
<feature type="transmembrane region" description="Helical" evidence="6">
    <location>
        <begin position="156"/>
        <end position="174"/>
    </location>
</feature>
<evidence type="ECO:0000256" key="4">
    <source>
        <dbReference type="ARBA" id="ARBA00023136"/>
    </source>
</evidence>
<dbReference type="SUPFAM" id="SSF103473">
    <property type="entry name" value="MFS general substrate transporter"/>
    <property type="match status" value="1"/>
</dbReference>
<dbReference type="OrthoDB" id="5296287at2759"/>
<dbReference type="PROSITE" id="PS50850">
    <property type="entry name" value="MFS"/>
    <property type="match status" value="1"/>
</dbReference>
<dbReference type="GO" id="GO:0022857">
    <property type="term" value="F:transmembrane transporter activity"/>
    <property type="evidence" value="ECO:0007669"/>
    <property type="project" value="InterPro"/>
</dbReference>